<evidence type="ECO:0000259" key="1">
    <source>
        <dbReference type="SMART" id="SM00470"/>
    </source>
</evidence>
<dbReference type="InterPro" id="IPR036086">
    <property type="entry name" value="ParB/Sulfiredoxin_sf"/>
</dbReference>
<dbReference type="Gene3D" id="3.90.1530.30">
    <property type="match status" value="1"/>
</dbReference>
<protein>
    <submittedName>
        <fullName evidence="2">Putative ParB-like nuclease family protein</fullName>
    </submittedName>
</protein>
<keyword evidence="3" id="KW-1185">Reference proteome</keyword>
<evidence type="ECO:0000313" key="3">
    <source>
        <dbReference type="Proteomes" id="UP000295142"/>
    </source>
</evidence>
<evidence type="ECO:0000313" key="2">
    <source>
        <dbReference type="EMBL" id="TCO68853.1"/>
    </source>
</evidence>
<organism evidence="2 3">
    <name type="scientific">Rhodovulum euryhalinum</name>
    <dbReference type="NCBI Taxonomy" id="35805"/>
    <lineage>
        <taxon>Bacteria</taxon>
        <taxon>Pseudomonadati</taxon>
        <taxon>Pseudomonadota</taxon>
        <taxon>Alphaproteobacteria</taxon>
        <taxon>Rhodobacterales</taxon>
        <taxon>Paracoccaceae</taxon>
        <taxon>Rhodovulum</taxon>
    </lineage>
</organism>
<proteinExistence type="predicted"/>
<dbReference type="AlphaFoldDB" id="A0A4R2K6G0"/>
<dbReference type="InterPro" id="IPR003115">
    <property type="entry name" value="ParB_N"/>
</dbReference>
<dbReference type="Pfam" id="PF02195">
    <property type="entry name" value="ParB_N"/>
    <property type="match status" value="1"/>
</dbReference>
<reference evidence="2 3" key="1">
    <citation type="submission" date="2019-03" db="EMBL/GenBank/DDBJ databases">
        <title>Genomic Encyclopedia of Type Strains, Phase IV (KMG-IV): sequencing the most valuable type-strain genomes for metagenomic binning, comparative biology and taxonomic classification.</title>
        <authorList>
            <person name="Goeker M."/>
        </authorList>
    </citation>
    <scope>NUCLEOTIDE SEQUENCE [LARGE SCALE GENOMIC DNA]</scope>
    <source>
        <strain evidence="2 3">DSM 4868</strain>
    </source>
</reference>
<accession>A0A4R2K6G0</accession>
<dbReference type="EMBL" id="SLWW01000022">
    <property type="protein sequence ID" value="TCO68853.1"/>
    <property type="molecule type" value="Genomic_DNA"/>
</dbReference>
<sequence>MAHAPRRDLFAPRRMVTSLRCGGILLPFLQSAGDSTLLEKTAFPIDRIRVPVKRAKTLDAMKVKTLAESMLEEGQLTPIRVRADGENFVLIEGLHRLEALRALGEETVVGYLVHARPH</sequence>
<dbReference type="SMART" id="SM00470">
    <property type="entry name" value="ParB"/>
    <property type="match status" value="1"/>
</dbReference>
<feature type="domain" description="ParB-like N-terminal" evidence="1">
    <location>
        <begin position="41"/>
        <end position="116"/>
    </location>
</feature>
<dbReference type="Proteomes" id="UP000295142">
    <property type="component" value="Unassembled WGS sequence"/>
</dbReference>
<dbReference type="SUPFAM" id="SSF110849">
    <property type="entry name" value="ParB/Sulfiredoxin"/>
    <property type="match status" value="1"/>
</dbReference>
<comment type="caution">
    <text evidence="2">The sequence shown here is derived from an EMBL/GenBank/DDBJ whole genome shotgun (WGS) entry which is preliminary data.</text>
</comment>
<gene>
    <name evidence="2" type="ORF">EV655_12231</name>
</gene>
<name>A0A4R2K6G0_9RHOB</name>